<dbReference type="PANTHER" id="PTHR35174">
    <property type="entry name" value="BLL7171 PROTEIN-RELATED"/>
    <property type="match status" value="1"/>
</dbReference>
<protein>
    <recommendedName>
        <fullName evidence="2">YCII-related domain-containing protein</fullName>
    </recommendedName>
</protein>
<organism evidence="3 4">
    <name type="scientific">Mumia flava</name>
    <dbReference type="NCBI Taxonomy" id="1348852"/>
    <lineage>
        <taxon>Bacteria</taxon>
        <taxon>Bacillati</taxon>
        <taxon>Actinomycetota</taxon>
        <taxon>Actinomycetes</taxon>
        <taxon>Propionibacteriales</taxon>
        <taxon>Nocardioidaceae</taxon>
        <taxon>Mumia</taxon>
    </lineage>
</organism>
<evidence type="ECO:0000313" key="4">
    <source>
        <dbReference type="Proteomes" id="UP000230842"/>
    </source>
</evidence>
<evidence type="ECO:0000313" key="3">
    <source>
        <dbReference type="EMBL" id="PJJ57557.1"/>
    </source>
</evidence>
<dbReference type="InterPro" id="IPR011008">
    <property type="entry name" value="Dimeric_a/b-barrel"/>
</dbReference>
<dbReference type="EMBL" id="PGEZ01000001">
    <property type="protein sequence ID" value="PJJ57557.1"/>
    <property type="molecule type" value="Genomic_DNA"/>
</dbReference>
<reference evidence="3 4" key="1">
    <citation type="submission" date="2017-11" db="EMBL/GenBank/DDBJ databases">
        <title>Genomic Encyclopedia of Archaeal and Bacterial Type Strains, Phase II (KMG-II): From Individual Species to Whole Genera.</title>
        <authorList>
            <person name="Goeker M."/>
        </authorList>
    </citation>
    <scope>NUCLEOTIDE SEQUENCE [LARGE SCALE GENOMIC DNA]</scope>
    <source>
        <strain evidence="3 4">DSM 27763</strain>
    </source>
</reference>
<name>A0A0B2B7Z3_9ACTN</name>
<evidence type="ECO:0000256" key="1">
    <source>
        <dbReference type="ARBA" id="ARBA00007689"/>
    </source>
</evidence>
<evidence type="ECO:0000259" key="2">
    <source>
        <dbReference type="Pfam" id="PF03795"/>
    </source>
</evidence>
<dbReference type="RefSeq" id="WP_039358456.1">
    <property type="nucleotide sequence ID" value="NZ_PGEZ01000001.1"/>
</dbReference>
<comment type="similarity">
    <text evidence="1">Belongs to the YciI family.</text>
</comment>
<comment type="caution">
    <text evidence="3">The sequence shown here is derived from an EMBL/GenBank/DDBJ whole genome shotgun (WGS) entry which is preliminary data.</text>
</comment>
<gene>
    <name evidence="3" type="ORF">CLV56_1792</name>
</gene>
<sequence>MKVMVLVKATPETEQSGATPDNEMMEAMGRYNEELVNAGVMIAGEGLRDSSYGARVQFDGADVRVVDGPFTESKELLAGFWIWEVKSFEEAVEWAKRCPRADDETSELELRQVFELEDFTDATPQIVERETRLRDQLEGA</sequence>
<dbReference type="OrthoDB" id="668782at2"/>
<feature type="domain" description="YCII-related" evidence="2">
    <location>
        <begin position="1"/>
        <end position="115"/>
    </location>
</feature>
<proteinExistence type="inferred from homology"/>
<dbReference type="AlphaFoldDB" id="A0A0B2B7Z3"/>
<dbReference type="InterPro" id="IPR005545">
    <property type="entry name" value="YCII"/>
</dbReference>
<keyword evidence="4" id="KW-1185">Reference proteome</keyword>
<dbReference type="SUPFAM" id="SSF54909">
    <property type="entry name" value="Dimeric alpha+beta barrel"/>
    <property type="match status" value="1"/>
</dbReference>
<dbReference type="Proteomes" id="UP000230842">
    <property type="component" value="Unassembled WGS sequence"/>
</dbReference>
<dbReference type="Pfam" id="PF03795">
    <property type="entry name" value="YCII"/>
    <property type="match status" value="1"/>
</dbReference>
<dbReference type="Gene3D" id="3.30.70.1060">
    <property type="entry name" value="Dimeric alpha+beta barrel"/>
    <property type="match status" value="1"/>
</dbReference>
<accession>A0A0B2B7Z3</accession>
<dbReference type="PANTHER" id="PTHR35174:SF4">
    <property type="entry name" value="BLL7163 PROTEIN"/>
    <property type="match status" value="1"/>
</dbReference>